<dbReference type="GO" id="GO:0005886">
    <property type="term" value="C:plasma membrane"/>
    <property type="evidence" value="ECO:0007669"/>
    <property type="project" value="UniProtKB-SubCell"/>
</dbReference>
<dbReference type="SUPFAM" id="SSF48726">
    <property type="entry name" value="Immunoglobulin"/>
    <property type="match status" value="1"/>
</dbReference>
<evidence type="ECO:0000259" key="13">
    <source>
        <dbReference type="PROSITE" id="PS50835"/>
    </source>
</evidence>
<protein>
    <recommendedName>
        <fullName evidence="13">Ig-like domain-containing protein</fullName>
    </recommendedName>
</protein>
<gene>
    <name evidence="14" type="ORF">BRAFLDRAFT_270856</name>
</gene>
<keyword evidence="6" id="KW-0677">Repeat</keyword>
<evidence type="ECO:0000256" key="2">
    <source>
        <dbReference type="ARBA" id="ARBA00022475"/>
    </source>
</evidence>
<dbReference type="STRING" id="7739.C3YLD2"/>
<evidence type="ECO:0000256" key="12">
    <source>
        <dbReference type="SAM" id="SignalP"/>
    </source>
</evidence>
<dbReference type="InterPro" id="IPR000483">
    <property type="entry name" value="Cys-rich_flank_reg_C"/>
</dbReference>
<evidence type="ECO:0000256" key="10">
    <source>
        <dbReference type="ARBA" id="ARBA00023180"/>
    </source>
</evidence>
<evidence type="ECO:0000256" key="7">
    <source>
        <dbReference type="ARBA" id="ARBA00022989"/>
    </source>
</evidence>
<keyword evidence="2" id="KW-1003">Cell membrane</keyword>
<dbReference type="FunFam" id="2.60.40.10:FF:000032">
    <property type="entry name" value="palladin isoform X1"/>
    <property type="match status" value="1"/>
</dbReference>
<dbReference type="SMART" id="SM00369">
    <property type="entry name" value="LRR_TYP"/>
    <property type="match status" value="3"/>
</dbReference>
<dbReference type="FunFam" id="3.80.10.10:FF:000082">
    <property type="entry name" value="Leucine-rich repeat-containing 24"/>
    <property type="match status" value="1"/>
</dbReference>
<feature type="domain" description="Ig-like" evidence="13">
    <location>
        <begin position="188"/>
        <end position="270"/>
    </location>
</feature>
<evidence type="ECO:0000256" key="3">
    <source>
        <dbReference type="ARBA" id="ARBA00022614"/>
    </source>
</evidence>
<dbReference type="InterPro" id="IPR013098">
    <property type="entry name" value="Ig_I-set"/>
</dbReference>
<feature type="signal peptide" evidence="12">
    <location>
        <begin position="1"/>
        <end position="22"/>
    </location>
</feature>
<dbReference type="Pfam" id="PF13855">
    <property type="entry name" value="LRR_8"/>
    <property type="match status" value="1"/>
</dbReference>
<dbReference type="SMART" id="SM00082">
    <property type="entry name" value="LRRCT"/>
    <property type="match status" value="1"/>
</dbReference>
<dbReference type="SMART" id="SM00409">
    <property type="entry name" value="IG"/>
    <property type="match status" value="1"/>
</dbReference>
<name>C3YLD2_BRAFL</name>
<dbReference type="InterPro" id="IPR003591">
    <property type="entry name" value="Leu-rich_rpt_typical-subtyp"/>
</dbReference>
<dbReference type="Pfam" id="PF07679">
    <property type="entry name" value="I-set"/>
    <property type="match status" value="1"/>
</dbReference>
<keyword evidence="9" id="KW-1015">Disulfide bond</keyword>
<reference evidence="14" key="1">
    <citation type="journal article" date="2008" name="Nature">
        <title>The amphioxus genome and the evolution of the chordate karyotype.</title>
        <authorList>
            <consortium name="US DOE Joint Genome Institute (JGI-PGF)"/>
            <person name="Putnam N.H."/>
            <person name="Butts T."/>
            <person name="Ferrier D.E.K."/>
            <person name="Furlong R.F."/>
            <person name="Hellsten U."/>
            <person name="Kawashima T."/>
            <person name="Robinson-Rechavi M."/>
            <person name="Shoguchi E."/>
            <person name="Terry A."/>
            <person name="Yu J.-K."/>
            <person name="Benito-Gutierrez E.L."/>
            <person name="Dubchak I."/>
            <person name="Garcia-Fernandez J."/>
            <person name="Gibson-Brown J.J."/>
            <person name="Grigoriev I.V."/>
            <person name="Horton A.C."/>
            <person name="de Jong P.J."/>
            <person name="Jurka J."/>
            <person name="Kapitonov V.V."/>
            <person name="Kohara Y."/>
            <person name="Kuroki Y."/>
            <person name="Lindquist E."/>
            <person name="Lucas S."/>
            <person name="Osoegawa K."/>
            <person name="Pennacchio L.A."/>
            <person name="Salamov A.A."/>
            <person name="Satou Y."/>
            <person name="Sauka-Spengler T."/>
            <person name="Schmutz J."/>
            <person name="Shin-I T."/>
            <person name="Toyoda A."/>
            <person name="Bronner-Fraser M."/>
            <person name="Fujiyama A."/>
            <person name="Holland L.Z."/>
            <person name="Holland P.W.H."/>
            <person name="Satoh N."/>
            <person name="Rokhsar D.S."/>
        </authorList>
    </citation>
    <scope>NUCLEOTIDE SEQUENCE [LARGE SCALE GENOMIC DNA]</scope>
    <source>
        <strain evidence="14">S238N-H82</strain>
        <tissue evidence="14">Testes</tissue>
    </source>
</reference>
<dbReference type="eggNOG" id="KOG0619">
    <property type="taxonomic scope" value="Eukaryota"/>
</dbReference>
<dbReference type="InterPro" id="IPR000372">
    <property type="entry name" value="LRRNT"/>
</dbReference>
<keyword evidence="7" id="KW-1133">Transmembrane helix</keyword>
<dbReference type="InParanoid" id="C3YLD2"/>
<keyword evidence="8" id="KW-0472">Membrane</keyword>
<dbReference type="Gene3D" id="3.80.10.10">
    <property type="entry name" value="Ribonuclease Inhibitor"/>
    <property type="match status" value="1"/>
</dbReference>
<dbReference type="InterPro" id="IPR001611">
    <property type="entry name" value="Leu-rich_rpt"/>
</dbReference>
<dbReference type="InterPro" id="IPR032675">
    <property type="entry name" value="LRR_dom_sf"/>
</dbReference>
<evidence type="ECO:0000256" key="5">
    <source>
        <dbReference type="ARBA" id="ARBA00022729"/>
    </source>
</evidence>
<keyword evidence="5 12" id="KW-0732">Signal</keyword>
<evidence type="ECO:0000256" key="8">
    <source>
        <dbReference type="ARBA" id="ARBA00023136"/>
    </source>
</evidence>
<dbReference type="InterPro" id="IPR050541">
    <property type="entry name" value="LRR_TM_domain-containing"/>
</dbReference>
<dbReference type="SUPFAM" id="SSF52058">
    <property type="entry name" value="L domain-like"/>
    <property type="match status" value="1"/>
</dbReference>
<dbReference type="AlphaFoldDB" id="C3YLD2"/>
<keyword evidence="10" id="KW-0325">Glycoprotein</keyword>
<organism>
    <name type="scientific">Branchiostoma floridae</name>
    <name type="common">Florida lancelet</name>
    <name type="synonym">Amphioxus</name>
    <dbReference type="NCBI Taxonomy" id="7739"/>
    <lineage>
        <taxon>Eukaryota</taxon>
        <taxon>Metazoa</taxon>
        <taxon>Chordata</taxon>
        <taxon>Cephalochordata</taxon>
        <taxon>Leptocardii</taxon>
        <taxon>Amphioxiformes</taxon>
        <taxon>Branchiostomatidae</taxon>
        <taxon>Branchiostoma</taxon>
    </lineage>
</organism>
<dbReference type="Gene3D" id="2.60.40.10">
    <property type="entry name" value="Immunoglobulins"/>
    <property type="match status" value="1"/>
</dbReference>
<keyword evidence="4" id="KW-0812">Transmembrane</keyword>
<dbReference type="InterPro" id="IPR003599">
    <property type="entry name" value="Ig_sub"/>
</dbReference>
<dbReference type="PROSITE" id="PS51450">
    <property type="entry name" value="LRR"/>
    <property type="match status" value="1"/>
</dbReference>
<dbReference type="SMART" id="SM00408">
    <property type="entry name" value="IGc2"/>
    <property type="match status" value="1"/>
</dbReference>
<evidence type="ECO:0000256" key="4">
    <source>
        <dbReference type="ARBA" id="ARBA00022692"/>
    </source>
</evidence>
<dbReference type="InterPro" id="IPR007110">
    <property type="entry name" value="Ig-like_dom"/>
</dbReference>
<feature type="chain" id="PRO_5002935752" description="Ig-like domain-containing protein" evidence="12">
    <location>
        <begin position="23"/>
        <end position="282"/>
    </location>
</feature>
<dbReference type="PROSITE" id="PS50835">
    <property type="entry name" value="IG_LIKE"/>
    <property type="match status" value="1"/>
</dbReference>
<sequence length="282" mass="31763">MAHWKEAFVVLVLVLECRDISACPARCECTEDHVVNCGYQRLTSLPQNIPEDAVNLYLHHNNLQYVPRGAFRNLRRLEGLALTYNRVSQIEPGAFEGLTNLQSLYLGYNLLTNISADVFRGLSNLDFLVLNGNNPLTCNCELLWLRKLVDTAYFSLSSVESTYCTETDEMSEDLFVNMPLTNFTCKPPKILSHTVRLDIMEGDRAALRCEATGDPDPVVMWRTPHGDYITPQSSLKGIKLKESTLIIRRARLPDSGYYTCIAGNSGQNVTVWSYLNVTSWGN</sequence>
<keyword evidence="3" id="KW-0433">Leucine-rich repeat</keyword>
<dbReference type="SMART" id="SM00013">
    <property type="entry name" value="LRRNT"/>
    <property type="match status" value="1"/>
</dbReference>
<dbReference type="InterPro" id="IPR013783">
    <property type="entry name" value="Ig-like_fold"/>
</dbReference>
<evidence type="ECO:0000256" key="11">
    <source>
        <dbReference type="ARBA" id="ARBA00023319"/>
    </source>
</evidence>
<dbReference type="InterPro" id="IPR036179">
    <property type="entry name" value="Ig-like_dom_sf"/>
</dbReference>
<proteinExistence type="predicted"/>
<dbReference type="PANTHER" id="PTHR24369">
    <property type="entry name" value="ANTIGEN BSP, PUTATIVE-RELATED"/>
    <property type="match status" value="1"/>
</dbReference>
<dbReference type="PANTHER" id="PTHR24369:SF178">
    <property type="entry name" value="LEUCINE-RICH REPEAT AND IMMUNOGLOBULIN-LIKE DOMAIN-CONTAINING NOGO RECEPTOR-INTERACTING PROTEIN 1"/>
    <property type="match status" value="1"/>
</dbReference>
<dbReference type="EMBL" id="GG666527">
    <property type="protein sequence ID" value="EEN58869.1"/>
    <property type="molecule type" value="Genomic_DNA"/>
</dbReference>
<evidence type="ECO:0000256" key="9">
    <source>
        <dbReference type="ARBA" id="ARBA00023157"/>
    </source>
</evidence>
<comment type="subcellular location">
    <subcellularLocation>
        <location evidence="1">Cell membrane</location>
        <topology evidence="1">Single-pass type I membrane protein</topology>
    </subcellularLocation>
</comment>
<dbReference type="InterPro" id="IPR003598">
    <property type="entry name" value="Ig_sub2"/>
</dbReference>
<accession>C3YLD2</accession>
<evidence type="ECO:0000313" key="14">
    <source>
        <dbReference type="EMBL" id="EEN58869.1"/>
    </source>
</evidence>
<feature type="non-terminal residue" evidence="14">
    <location>
        <position position="282"/>
    </location>
</feature>
<evidence type="ECO:0000256" key="6">
    <source>
        <dbReference type="ARBA" id="ARBA00022737"/>
    </source>
</evidence>
<evidence type="ECO:0000256" key="1">
    <source>
        <dbReference type="ARBA" id="ARBA00004251"/>
    </source>
</evidence>
<keyword evidence="11" id="KW-0393">Immunoglobulin domain</keyword>